<dbReference type="STRING" id="378806.STAUR_1755"/>
<dbReference type="OrthoDB" id="9887937at2"/>
<dbReference type="KEGG" id="sur:STAUR_1755"/>
<evidence type="ECO:0000313" key="2">
    <source>
        <dbReference type="EMBL" id="EAU69380.1"/>
    </source>
</evidence>
<dbReference type="AlphaFoldDB" id="Q09CA9"/>
<dbReference type="PATRIC" id="fig|378806.16.peg.8845"/>
<proteinExistence type="predicted"/>
<name>Q09CA9_STIAD</name>
<accession>Q09CA9</accession>
<gene>
    <name evidence="1" type="ordered locus">STAUR_1755</name>
    <name evidence="2" type="ORF">STIAU_3729</name>
</gene>
<evidence type="ECO:0000313" key="1">
    <source>
        <dbReference type="EMBL" id="ADO69559.1"/>
    </source>
</evidence>
<organism evidence="2 4">
    <name type="scientific">Stigmatella aurantiaca (strain DW4/3-1)</name>
    <dbReference type="NCBI Taxonomy" id="378806"/>
    <lineage>
        <taxon>Bacteria</taxon>
        <taxon>Pseudomonadati</taxon>
        <taxon>Myxococcota</taxon>
        <taxon>Myxococcia</taxon>
        <taxon>Myxococcales</taxon>
        <taxon>Cystobacterineae</taxon>
        <taxon>Archangiaceae</taxon>
        <taxon>Stigmatella</taxon>
    </lineage>
</organism>
<keyword evidence="3" id="KW-1185">Reference proteome</keyword>
<reference evidence="2 4" key="1">
    <citation type="submission" date="2006-04" db="EMBL/GenBank/DDBJ databases">
        <authorList>
            <person name="Nierman W.C."/>
        </authorList>
    </citation>
    <scope>NUCLEOTIDE SEQUENCE [LARGE SCALE GENOMIC DNA]</scope>
    <source>
        <strain evidence="2 4">DW4/3-1</strain>
    </source>
</reference>
<dbReference type="Proteomes" id="UP000001351">
    <property type="component" value="Chromosome"/>
</dbReference>
<dbReference type="HOGENOM" id="CLU_972903_0_0_7"/>
<dbReference type="EMBL" id="CP002271">
    <property type="protein sequence ID" value="ADO69559.1"/>
    <property type="molecule type" value="Genomic_DNA"/>
</dbReference>
<reference evidence="1 3" key="2">
    <citation type="journal article" date="2011" name="Mol. Biol. Evol.">
        <title>Comparative genomic analysis of fruiting body formation in Myxococcales.</title>
        <authorList>
            <person name="Huntley S."/>
            <person name="Hamann N."/>
            <person name="Wegener-Feldbrugge S."/>
            <person name="Treuner-Lange A."/>
            <person name="Kube M."/>
            <person name="Reinhardt R."/>
            <person name="Klages S."/>
            <person name="Muller R."/>
            <person name="Ronning C.M."/>
            <person name="Nierman W.C."/>
            <person name="Sogaard-Andersen L."/>
        </authorList>
    </citation>
    <scope>NUCLEOTIDE SEQUENCE [LARGE SCALE GENOMIC DNA]</scope>
    <source>
        <strain evidence="1 3">DW4/3-1</strain>
    </source>
</reference>
<dbReference type="EMBL" id="AAMD01000006">
    <property type="protein sequence ID" value="EAU69380.1"/>
    <property type="molecule type" value="Genomic_DNA"/>
</dbReference>
<sequence>MDAFYVLRPTQALLAWLKARALPGGMNLERPHLWSQLEAPRDHDYEGQGEDAETFLKLAVLASFLDRLERASQAPTVENDAVTRRVLTELLGPPPLTVATFDRWWHLEPAAGMSSVESTLAHTPVRTLRKVRGPEVLSPLVQSHRSSSKVTALEGGPRPVGERWVAALREREEDAPRLQCAVAWVLERLVEKTPHRLCALWTQPFSLDAPVEEVLRVPGWTLRSGIHDLREGIKLTLEDFTWGDETWTFRYKIYSGERRAASSGTVHLLLEKTPNGWEVPSGSWKP</sequence>
<evidence type="ECO:0000313" key="4">
    <source>
        <dbReference type="Proteomes" id="UP000032702"/>
    </source>
</evidence>
<evidence type="ECO:0000313" key="3">
    <source>
        <dbReference type="Proteomes" id="UP000001351"/>
    </source>
</evidence>
<protein>
    <submittedName>
        <fullName evidence="2">Uncharacterized protein</fullName>
    </submittedName>
</protein>
<dbReference type="Proteomes" id="UP000032702">
    <property type="component" value="Unassembled WGS sequence"/>
</dbReference>